<proteinExistence type="predicted"/>
<keyword evidence="2" id="KW-1185">Reference proteome</keyword>
<sequence length="512" mass="54676">MPIGSGTLADLARAGYRVLDEPSMQVDLEIHHRADRPGGLAAVLAGLPEGVTFSELLCAGSHGIGLIAGTRTGGSADRAGDPHHGPWLERTAHDGQTLSSFRGADRPNLAFRQEFADRVEGIIVVEDEPKKMLLRHGLAVLDTLVHVAGTAVRAGGAPLLVLQCPAQLPPTNTYADGGETGGRAGDAARSSSLAVRFEMALPSPGVEARLDVADRIASWCADRGLGLWLRDTRSGYRAGNWFSVLRHDRPRARRGYRRAADRQRSTGNAAEGCVPVTLVGPARSGSTHAVLSYLAQFPELGVVGCTMVPLGGLAFLTLQLAVNGASRQRLFALNGQLDASRTSAAAEDVLRRLVPLLHRDEAPEPQEHLVGRATDYQIAVGPALPVVADNTVRRVPIWVSWQLQDVPTGVRLPVRALHEALHAVRLGEGDPAVEYLVSRERGVSQLRGKGKLAVSKNVVERLYPGRRGTERLAAELVDAWGAALERLGHSVRPGELSVSEHESWLGRGVPLG</sequence>
<organism evidence="1 2">
    <name type="scientific">Pseudonocardia ailaonensis</name>
    <dbReference type="NCBI Taxonomy" id="367279"/>
    <lineage>
        <taxon>Bacteria</taxon>
        <taxon>Bacillati</taxon>
        <taxon>Actinomycetota</taxon>
        <taxon>Actinomycetes</taxon>
        <taxon>Pseudonocardiales</taxon>
        <taxon>Pseudonocardiaceae</taxon>
        <taxon>Pseudonocardia</taxon>
    </lineage>
</organism>
<evidence type="ECO:0000313" key="2">
    <source>
        <dbReference type="Proteomes" id="UP001500449"/>
    </source>
</evidence>
<dbReference type="RefSeq" id="WP_344427980.1">
    <property type="nucleotide sequence ID" value="NZ_BAAAQK010000032.1"/>
</dbReference>
<comment type="caution">
    <text evidence="1">The sequence shown here is derived from an EMBL/GenBank/DDBJ whole genome shotgun (WGS) entry which is preliminary data.</text>
</comment>
<dbReference type="EMBL" id="BAAAQK010000032">
    <property type="protein sequence ID" value="GAA1880299.1"/>
    <property type="molecule type" value="Genomic_DNA"/>
</dbReference>
<name>A0ABN2NPC8_9PSEU</name>
<evidence type="ECO:0000313" key="1">
    <source>
        <dbReference type="EMBL" id="GAA1880299.1"/>
    </source>
</evidence>
<reference evidence="1 2" key="1">
    <citation type="journal article" date="2019" name="Int. J. Syst. Evol. Microbiol.">
        <title>The Global Catalogue of Microorganisms (GCM) 10K type strain sequencing project: providing services to taxonomists for standard genome sequencing and annotation.</title>
        <authorList>
            <consortium name="The Broad Institute Genomics Platform"/>
            <consortium name="The Broad Institute Genome Sequencing Center for Infectious Disease"/>
            <person name="Wu L."/>
            <person name="Ma J."/>
        </authorList>
    </citation>
    <scope>NUCLEOTIDE SEQUENCE [LARGE SCALE GENOMIC DNA]</scope>
    <source>
        <strain evidence="1 2">JCM 16009</strain>
    </source>
</reference>
<dbReference type="Proteomes" id="UP001500449">
    <property type="component" value="Unassembled WGS sequence"/>
</dbReference>
<protein>
    <submittedName>
        <fullName evidence="1">Uncharacterized protein</fullName>
    </submittedName>
</protein>
<gene>
    <name evidence="1" type="ORF">GCM10009836_71990</name>
</gene>
<accession>A0ABN2NPC8</accession>